<dbReference type="Proteomes" id="UP000280369">
    <property type="component" value="Segment"/>
</dbReference>
<organism evidence="1">
    <name type="scientific">Acanthamoeba polyphaga mimivirus</name>
    <name type="common">APMV</name>
    <dbReference type="NCBI Taxonomy" id="212035"/>
    <lineage>
        <taxon>Viruses</taxon>
        <taxon>Varidnaviria</taxon>
        <taxon>Bamfordvirae</taxon>
        <taxon>Nucleocytoviricota</taxon>
        <taxon>Megaviricetes</taxon>
        <taxon>Imitervirales</taxon>
        <taxon>Mimiviridae</taxon>
        <taxon>Megamimivirinae</taxon>
        <taxon>Mimivirus</taxon>
        <taxon>Mimivirus bradfordmassiliense</taxon>
    </lineage>
</organism>
<evidence type="ECO:0000313" key="1">
    <source>
        <dbReference type="EMBL" id="AVG46025.1"/>
    </source>
</evidence>
<dbReference type="GO" id="GO:0003824">
    <property type="term" value="F:catalytic activity"/>
    <property type="evidence" value="ECO:0007669"/>
    <property type="project" value="InterPro"/>
</dbReference>
<dbReference type="EMBL" id="MG602507">
    <property type="protein sequence ID" value="AVG46025.1"/>
    <property type="molecule type" value="Genomic_DNA"/>
</dbReference>
<reference evidence="1" key="1">
    <citation type="journal article" date="2017" name="Front. Microbiol.">
        <title>Genome Characterization of the First Mimiviruses of Lineage C Isolated in Brazil.</title>
        <authorList>
            <person name="Assis F.L."/>
            <person name="Franco-Luiz A.P.M."/>
            <person name="Dos Santos R.N."/>
            <person name="Campos F.S."/>
            <person name="Dornas F.P."/>
            <person name="Borato P.V.M."/>
            <person name="Franco A.C."/>
            <person name="Abrahao J.S."/>
            <person name="Colson P."/>
            <person name="Scola B."/>
        </authorList>
    </citation>
    <scope>NUCLEOTIDE SEQUENCE [LARGE SCALE GENOMIC DNA]</scope>
</reference>
<name>A0A2L2DIN9_MIMIV</name>
<dbReference type="Gene3D" id="3.40.140.10">
    <property type="entry name" value="Cytidine Deaminase, domain 2"/>
    <property type="match status" value="1"/>
</dbReference>
<dbReference type="EMBL" id="MG602508">
    <property type="protein sequence ID" value="AVG47131.1"/>
    <property type="molecule type" value="Genomic_DNA"/>
</dbReference>
<organismHost>
    <name type="scientific">Acanthamoeba polyphaga</name>
    <name type="common">Amoeba</name>
    <dbReference type="NCBI Taxonomy" id="5757"/>
</organismHost>
<proteinExistence type="predicted"/>
<sequence length="199" mass="23200">MLLKTKIRLVIAPLCFVGKACRALNVLSTGINHQNYHPKKKEKDQEKNNMKKISDQYSDQKSHVCKHRRFLSYADKSTHAEEMALDKLKKNRSKRIIDVSLIVIRITPSSTPDSYKLANSRPCIGCIHKIKNSFNYGVRINKIYFSNENGEIVCYKLRDILSEKQHLSKYHRMSMIPKKYTNEFQIMSYTKCIPNNESN</sequence>
<dbReference type="SUPFAM" id="SSF53927">
    <property type="entry name" value="Cytidine deaminase-like"/>
    <property type="match status" value="1"/>
</dbReference>
<accession>A0A2L2DIN9</accession>
<protein>
    <submittedName>
        <fullName evidence="1">Cytidine deaminase</fullName>
    </submittedName>
</protein>
<dbReference type="InterPro" id="IPR016193">
    <property type="entry name" value="Cytidine_deaminase-like"/>
</dbReference>
<dbReference type="Proteomes" id="UP000279644">
    <property type="component" value="Segment"/>
</dbReference>